<evidence type="ECO:0008006" key="5">
    <source>
        <dbReference type="Google" id="ProtNLM"/>
    </source>
</evidence>
<keyword evidence="1" id="KW-0812">Transmembrane</keyword>
<protein>
    <recommendedName>
        <fullName evidence="5">Mid2 domain-containing protein</fullName>
    </recommendedName>
</protein>
<keyword evidence="1" id="KW-0472">Membrane</keyword>
<evidence type="ECO:0000313" key="3">
    <source>
        <dbReference type="EMBL" id="ORX98932.1"/>
    </source>
</evidence>
<evidence type="ECO:0000256" key="1">
    <source>
        <dbReference type="SAM" id="Phobius"/>
    </source>
</evidence>
<feature type="chain" id="PRO_5013276940" description="Mid2 domain-containing protein" evidence="2">
    <location>
        <begin position="29"/>
        <end position="127"/>
    </location>
</feature>
<comment type="caution">
    <text evidence="3">The sequence shown here is derived from an EMBL/GenBank/DDBJ whole genome shotgun (WGS) entry which is preliminary data.</text>
</comment>
<keyword evidence="2" id="KW-0732">Signal</keyword>
<reference evidence="3 4" key="1">
    <citation type="submission" date="2016-07" db="EMBL/GenBank/DDBJ databases">
        <title>Pervasive Adenine N6-methylation of Active Genes in Fungi.</title>
        <authorList>
            <consortium name="DOE Joint Genome Institute"/>
            <person name="Mondo S.J."/>
            <person name="Dannebaum R.O."/>
            <person name="Kuo R.C."/>
            <person name="Labutti K."/>
            <person name="Haridas S."/>
            <person name="Kuo A."/>
            <person name="Salamov A."/>
            <person name="Ahrendt S.R."/>
            <person name="Lipzen A."/>
            <person name="Sullivan W."/>
            <person name="Andreopoulos W.B."/>
            <person name="Clum A."/>
            <person name="Lindquist E."/>
            <person name="Daum C."/>
            <person name="Ramamoorthy G.K."/>
            <person name="Gryganskyi A."/>
            <person name="Culley D."/>
            <person name="Magnuson J.K."/>
            <person name="James T.Y."/>
            <person name="O'Malley M.A."/>
            <person name="Stajich J.E."/>
            <person name="Spatafora J.W."/>
            <person name="Visel A."/>
            <person name="Grigoriev I.V."/>
        </authorList>
    </citation>
    <scope>NUCLEOTIDE SEQUENCE [LARGE SCALE GENOMIC DNA]</scope>
    <source>
        <strain evidence="3 4">CBS 115471</strain>
    </source>
</reference>
<dbReference type="Proteomes" id="UP000193144">
    <property type="component" value="Unassembled WGS sequence"/>
</dbReference>
<organism evidence="3 4">
    <name type="scientific">Clohesyomyces aquaticus</name>
    <dbReference type="NCBI Taxonomy" id="1231657"/>
    <lineage>
        <taxon>Eukaryota</taxon>
        <taxon>Fungi</taxon>
        <taxon>Dikarya</taxon>
        <taxon>Ascomycota</taxon>
        <taxon>Pezizomycotina</taxon>
        <taxon>Dothideomycetes</taxon>
        <taxon>Pleosporomycetidae</taxon>
        <taxon>Pleosporales</taxon>
        <taxon>Lindgomycetaceae</taxon>
        <taxon>Clohesyomyces</taxon>
    </lineage>
</organism>
<evidence type="ECO:0000313" key="4">
    <source>
        <dbReference type="Proteomes" id="UP000193144"/>
    </source>
</evidence>
<feature type="signal peptide" evidence="2">
    <location>
        <begin position="1"/>
        <end position="28"/>
    </location>
</feature>
<evidence type="ECO:0000256" key="2">
    <source>
        <dbReference type="SAM" id="SignalP"/>
    </source>
</evidence>
<dbReference type="AlphaFoldDB" id="A0A1Y1YLQ4"/>
<dbReference type="EMBL" id="MCFA01000206">
    <property type="protein sequence ID" value="ORX98932.1"/>
    <property type="molecule type" value="Genomic_DNA"/>
</dbReference>
<keyword evidence="4" id="KW-1185">Reference proteome</keyword>
<name>A0A1Y1YLQ4_9PLEO</name>
<proteinExistence type="predicted"/>
<sequence length="127" mass="13077">MIQLPHGPFVTATVLMSLGAILATATVASPFTTGVELSYSTSIPTSTATDAPKKDTKLKSDLAAIIVGIVFGTLVVLLIVLSVLLWRAKRKRAHNRGSLLPSEADAVEIDVNPVAPTADGNAGIGAT</sequence>
<feature type="transmembrane region" description="Helical" evidence="1">
    <location>
        <begin position="62"/>
        <end position="86"/>
    </location>
</feature>
<keyword evidence="1" id="KW-1133">Transmembrane helix</keyword>
<accession>A0A1Y1YLQ4</accession>
<gene>
    <name evidence="3" type="ORF">BCR34DRAFT_606755</name>
</gene>